<dbReference type="PROSITE" id="PS01317">
    <property type="entry name" value="SSRP"/>
    <property type="match status" value="1"/>
</dbReference>
<reference evidence="6" key="1">
    <citation type="submission" date="2017-09" db="EMBL/GenBank/DDBJ databases">
        <title>Depth-based differentiation of microbial function through sediment-hosted aquifers and enrichment of novel symbionts in the deep terrestrial subsurface.</title>
        <authorList>
            <person name="Probst A.J."/>
            <person name="Ladd B."/>
            <person name="Jarett J.K."/>
            <person name="Geller-Mcgrath D.E."/>
            <person name="Sieber C.M.K."/>
            <person name="Emerson J.B."/>
            <person name="Anantharaman K."/>
            <person name="Thomas B.C."/>
            <person name="Malmstrom R."/>
            <person name="Stieglmeier M."/>
            <person name="Klingl A."/>
            <person name="Woyke T."/>
            <person name="Ryan C.M."/>
            <person name="Banfield J.F."/>
        </authorList>
    </citation>
    <scope>NUCLEOTIDE SEQUENCE [LARGE SCALE GENOMIC DNA]</scope>
</reference>
<dbReference type="NCBIfam" id="TIGR00086">
    <property type="entry name" value="smpB"/>
    <property type="match status" value="1"/>
</dbReference>
<evidence type="ECO:0000256" key="4">
    <source>
        <dbReference type="SAM" id="MobiDB-lite"/>
    </source>
</evidence>
<evidence type="ECO:0000256" key="2">
    <source>
        <dbReference type="ARBA" id="ARBA00022884"/>
    </source>
</evidence>
<comment type="subcellular location">
    <subcellularLocation>
        <location evidence="3">Cytoplasm</location>
    </subcellularLocation>
    <text evidence="3">The tmRNA-SmpB complex associates with stalled 70S ribosomes.</text>
</comment>
<accession>A0A2H0URH3</accession>
<dbReference type="InterPro" id="IPR023620">
    <property type="entry name" value="SmpB"/>
</dbReference>
<dbReference type="GO" id="GO:0070929">
    <property type="term" value="P:trans-translation"/>
    <property type="evidence" value="ECO:0007669"/>
    <property type="project" value="UniProtKB-UniRule"/>
</dbReference>
<dbReference type="SUPFAM" id="SSF74982">
    <property type="entry name" value="Small protein B (SmpB)"/>
    <property type="match status" value="1"/>
</dbReference>
<dbReference type="Pfam" id="PF01668">
    <property type="entry name" value="SmpB"/>
    <property type="match status" value="1"/>
</dbReference>
<name>A0A2H0URH3_9BACT</name>
<keyword evidence="1 3" id="KW-0963">Cytoplasm</keyword>
<sequence>MEILSENRRARFDYDIIETFEAGIELKGFEVKAAKKGRAGLAGSFVRPENGELFLTGTDIPPYQADNTPKDYDQKRTRRLLMKSKEIAYLVEKVAGERLTIVPTKMYNKRGLVKLEIALAKSKKKADKRETIKKRDTDRHIDRTLKSTRRR</sequence>
<feature type="compositionally biased region" description="Basic and acidic residues" evidence="4">
    <location>
        <begin position="127"/>
        <end position="145"/>
    </location>
</feature>
<dbReference type="NCBIfam" id="NF003843">
    <property type="entry name" value="PRK05422.1"/>
    <property type="match status" value="1"/>
</dbReference>
<protein>
    <recommendedName>
        <fullName evidence="3">SsrA-binding protein</fullName>
    </recommendedName>
    <alternativeName>
        <fullName evidence="3">Small protein B</fullName>
    </alternativeName>
</protein>
<dbReference type="AlphaFoldDB" id="A0A2H0URH3"/>
<gene>
    <name evidence="3" type="primary">smpB</name>
    <name evidence="5" type="ORF">COU07_03925</name>
</gene>
<comment type="function">
    <text evidence="3">Required for rescue of stalled ribosomes mediated by trans-translation. Binds to transfer-messenger RNA (tmRNA), required for stable association of tmRNA with ribosomes. tmRNA and SmpB together mimic tRNA shape, replacing the anticodon stem-loop with SmpB. tmRNA is encoded by the ssrA gene; the 2 termini fold to resemble tRNA(Ala) and it encodes a 'tag peptide', a short internal open reading frame. During trans-translation Ala-aminoacylated tmRNA acts like a tRNA, entering the A-site of stalled ribosomes, displacing the stalled mRNA. The ribosome then switches to translate the ORF on the tmRNA; the nascent peptide is terminated with the 'tag peptide' encoded by the tmRNA and targeted for degradation. The ribosome is freed to recommence translation, which seems to be the essential function of trans-translation.</text>
</comment>
<evidence type="ECO:0000313" key="6">
    <source>
        <dbReference type="Proteomes" id="UP000231157"/>
    </source>
</evidence>
<dbReference type="CDD" id="cd09294">
    <property type="entry name" value="SmpB"/>
    <property type="match status" value="1"/>
</dbReference>
<dbReference type="InterPro" id="IPR020081">
    <property type="entry name" value="SsrA-bd_prot_CS"/>
</dbReference>
<dbReference type="Gene3D" id="2.40.280.10">
    <property type="match status" value="1"/>
</dbReference>
<evidence type="ECO:0000313" key="5">
    <source>
        <dbReference type="EMBL" id="PIR89010.1"/>
    </source>
</evidence>
<evidence type="ECO:0000256" key="1">
    <source>
        <dbReference type="ARBA" id="ARBA00022490"/>
    </source>
</evidence>
<dbReference type="PANTHER" id="PTHR30308">
    <property type="entry name" value="TMRNA-BINDING COMPONENT OF TRANS-TRANSLATION TAGGING COMPLEX"/>
    <property type="match status" value="1"/>
</dbReference>
<evidence type="ECO:0000256" key="3">
    <source>
        <dbReference type="HAMAP-Rule" id="MF_00023"/>
    </source>
</evidence>
<dbReference type="InterPro" id="IPR000037">
    <property type="entry name" value="SsrA-bd_prot"/>
</dbReference>
<dbReference type="HAMAP" id="MF_00023">
    <property type="entry name" value="SmpB"/>
    <property type="match status" value="1"/>
</dbReference>
<dbReference type="GO" id="GO:0003723">
    <property type="term" value="F:RNA binding"/>
    <property type="evidence" value="ECO:0007669"/>
    <property type="project" value="UniProtKB-UniRule"/>
</dbReference>
<comment type="similarity">
    <text evidence="3">Belongs to the SmpB family.</text>
</comment>
<dbReference type="EMBL" id="PFAZ01000009">
    <property type="protein sequence ID" value="PIR89010.1"/>
    <property type="molecule type" value="Genomic_DNA"/>
</dbReference>
<keyword evidence="2 3" id="KW-0694">RNA-binding</keyword>
<dbReference type="Proteomes" id="UP000231157">
    <property type="component" value="Unassembled WGS sequence"/>
</dbReference>
<comment type="caution">
    <text evidence="5">The sequence shown here is derived from an EMBL/GenBank/DDBJ whole genome shotgun (WGS) entry which is preliminary data.</text>
</comment>
<dbReference type="GO" id="GO:0070930">
    <property type="term" value="P:trans-translation-dependent protein tagging"/>
    <property type="evidence" value="ECO:0007669"/>
    <property type="project" value="TreeGrafter"/>
</dbReference>
<feature type="region of interest" description="Disordered" evidence="4">
    <location>
        <begin position="123"/>
        <end position="151"/>
    </location>
</feature>
<proteinExistence type="inferred from homology"/>
<dbReference type="PANTHER" id="PTHR30308:SF2">
    <property type="entry name" value="SSRA-BINDING PROTEIN"/>
    <property type="match status" value="1"/>
</dbReference>
<organism evidence="5 6">
    <name type="scientific">Candidatus Harrisonbacteria bacterium CG10_big_fil_rev_8_21_14_0_10_40_38</name>
    <dbReference type="NCBI Taxonomy" id="1974583"/>
    <lineage>
        <taxon>Bacteria</taxon>
        <taxon>Candidatus Harrisoniibacteriota</taxon>
    </lineage>
</organism>
<dbReference type="GO" id="GO:0005829">
    <property type="term" value="C:cytosol"/>
    <property type="evidence" value="ECO:0007669"/>
    <property type="project" value="TreeGrafter"/>
</dbReference>